<dbReference type="RefSeq" id="WP_281840338.1">
    <property type="nucleotide sequence ID" value="NZ_BROH01000001.1"/>
</dbReference>
<dbReference type="EMBL" id="BROH01000001">
    <property type="protein sequence ID" value="GKY86375.1"/>
    <property type="molecule type" value="Genomic_DNA"/>
</dbReference>
<dbReference type="SUPFAM" id="SSF53448">
    <property type="entry name" value="Nucleotide-diphospho-sugar transferases"/>
    <property type="match status" value="1"/>
</dbReference>
<keyword evidence="2" id="KW-0328">Glycosyltransferase</keyword>
<evidence type="ECO:0000256" key="1">
    <source>
        <dbReference type="ARBA" id="ARBA00006739"/>
    </source>
</evidence>
<comment type="similarity">
    <text evidence="1">Belongs to the glycosyltransferase 2 family.</text>
</comment>
<proteinExistence type="inferred from homology"/>
<comment type="caution">
    <text evidence="4">The sequence shown here is derived from an EMBL/GenBank/DDBJ whole genome shotgun (WGS) entry which is preliminary data.</text>
</comment>
<evidence type="ECO:0008006" key="6">
    <source>
        <dbReference type="Google" id="ProtNLM"/>
    </source>
</evidence>
<sequence>MTARSVSVIVVSRGRPALLPRCLTGIGQLCHPAFEIVVVADPAGMAAVRAMGWGERVKLVPFDEANISAARNAGIVQAAGEVLAFIDDDAVPEPTWLTHLIAPFDDAGVAASGGYVIGRNGISFQWTARAVNALGEKVVLDHTGEEPFEPRPPEGYVPKVEGTNCAFRRDVLAAQGGFDPAFRFYLDETDLNMRLARAGARTVMVPRALVHHGYAASARRAADRAPRDLTEIGASSSLFLRKHAPNADADAQRAALRDTHRKALLRYMVDGALEPRDVERLLAGFEAGFAAGLSREMTALAPLPPAPAPFLRFRRQPVSGVSRHVAGRPWNRPRLRREAADAVAAGDIVTLFRFSPTALPHRVQFHPGGWWEQRGGLFGRADRADPVFRLQGFRERVHKEWAHVAALRQCDPSSPIS</sequence>
<gene>
    <name evidence="4" type="ORF">STA1M1_02440</name>
</gene>
<name>A0ABQ5LMY6_9RHOB</name>
<dbReference type="PANTHER" id="PTHR43179:SF12">
    <property type="entry name" value="GALACTOFURANOSYLTRANSFERASE GLFT2"/>
    <property type="match status" value="1"/>
</dbReference>
<evidence type="ECO:0000313" key="5">
    <source>
        <dbReference type="Proteomes" id="UP001144205"/>
    </source>
</evidence>
<dbReference type="InterPro" id="IPR029044">
    <property type="entry name" value="Nucleotide-diphossugar_trans"/>
</dbReference>
<reference evidence="4" key="1">
    <citation type="journal article" date="2023" name="Int. J. Syst. Evol. Microbiol.">
        <title>Sinisalibacter aestuarii sp. nov., isolated from estuarine sediment of the Arakawa River.</title>
        <authorList>
            <person name="Arafat S.T."/>
            <person name="Hirano S."/>
            <person name="Sato A."/>
            <person name="Takeuchi K."/>
            <person name="Yasuda T."/>
            <person name="Terahara T."/>
            <person name="Hamada M."/>
            <person name="Kobayashi T."/>
        </authorList>
    </citation>
    <scope>NUCLEOTIDE SEQUENCE</scope>
    <source>
        <strain evidence="4">B-399</strain>
    </source>
</reference>
<evidence type="ECO:0000256" key="2">
    <source>
        <dbReference type="ARBA" id="ARBA00022676"/>
    </source>
</evidence>
<keyword evidence="3" id="KW-0808">Transferase</keyword>
<organism evidence="4 5">
    <name type="scientific">Sinisalibacter aestuarii</name>
    <dbReference type="NCBI Taxonomy" id="2949426"/>
    <lineage>
        <taxon>Bacteria</taxon>
        <taxon>Pseudomonadati</taxon>
        <taxon>Pseudomonadota</taxon>
        <taxon>Alphaproteobacteria</taxon>
        <taxon>Rhodobacterales</taxon>
        <taxon>Roseobacteraceae</taxon>
        <taxon>Sinisalibacter</taxon>
    </lineage>
</organism>
<dbReference type="PANTHER" id="PTHR43179">
    <property type="entry name" value="RHAMNOSYLTRANSFERASE WBBL"/>
    <property type="match status" value="1"/>
</dbReference>
<protein>
    <recommendedName>
        <fullName evidence="6">Glycosyltransferase</fullName>
    </recommendedName>
</protein>
<dbReference type="Pfam" id="PF13641">
    <property type="entry name" value="Glyco_tranf_2_3"/>
    <property type="match status" value="1"/>
</dbReference>
<accession>A0ABQ5LMY6</accession>
<dbReference type="Proteomes" id="UP001144205">
    <property type="component" value="Unassembled WGS sequence"/>
</dbReference>
<dbReference type="Gene3D" id="3.90.550.10">
    <property type="entry name" value="Spore Coat Polysaccharide Biosynthesis Protein SpsA, Chain A"/>
    <property type="match status" value="1"/>
</dbReference>
<keyword evidence="5" id="KW-1185">Reference proteome</keyword>
<evidence type="ECO:0000256" key="3">
    <source>
        <dbReference type="ARBA" id="ARBA00022679"/>
    </source>
</evidence>
<evidence type="ECO:0000313" key="4">
    <source>
        <dbReference type="EMBL" id="GKY86375.1"/>
    </source>
</evidence>